<evidence type="ECO:0000256" key="10">
    <source>
        <dbReference type="HAMAP-Rule" id="MF_00082"/>
    </source>
</evidence>
<evidence type="ECO:0000313" key="12">
    <source>
        <dbReference type="EMBL" id="XDV69292.1"/>
    </source>
</evidence>
<dbReference type="GO" id="GO:0005524">
    <property type="term" value="F:ATP binding"/>
    <property type="evidence" value="ECO:0007669"/>
    <property type="project" value="UniProtKB-UniRule"/>
</dbReference>
<dbReference type="InterPro" id="IPR001057">
    <property type="entry name" value="Glu/AcGlu_kinase"/>
</dbReference>
<dbReference type="InterPro" id="IPR036393">
    <property type="entry name" value="AceGlu_kinase-like_sf"/>
</dbReference>
<geneLocation type="plasmid" evidence="12">
    <name>unnamed1</name>
</geneLocation>
<dbReference type="InterPro" id="IPR004662">
    <property type="entry name" value="AcgluKinase_fam"/>
</dbReference>
<dbReference type="CDD" id="cd04250">
    <property type="entry name" value="AAK_NAGK-C"/>
    <property type="match status" value="1"/>
</dbReference>
<dbReference type="EC" id="2.7.2.8" evidence="10"/>
<dbReference type="InterPro" id="IPR037528">
    <property type="entry name" value="ArgB"/>
</dbReference>
<feature type="binding site" evidence="10">
    <location>
        <position position="90"/>
    </location>
    <ligand>
        <name>substrate</name>
    </ligand>
</feature>
<feature type="domain" description="Aspartate/glutamate/uridylate kinase" evidence="11">
    <location>
        <begin position="29"/>
        <end position="269"/>
    </location>
</feature>
<reference evidence="12" key="1">
    <citation type="submission" date="2024-08" db="EMBL/GenBank/DDBJ databases">
        <authorList>
            <person name="Yu S.T."/>
        </authorList>
    </citation>
    <scope>NUCLEOTIDE SEQUENCE</scope>
    <source>
        <strain evidence="12">R33</strain>
        <plasmid evidence="12">unnamed1</plasmid>
    </source>
</reference>
<keyword evidence="6 10" id="KW-0547">Nucleotide-binding</keyword>
<keyword evidence="4 10" id="KW-0028">Amino-acid biosynthesis</keyword>
<dbReference type="InterPro" id="IPR041727">
    <property type="entry name" value="NAGK-C"/>
</dbReference>
<sequence>MTASMHPAMAKAQSVGDALPWLARHQGRTVVIKLGGHAMVNEDLTAAFARDIVFLRYAGLRPVVVHGGGPQIDAELARRGLQREFRAGLRVTSPAAMDVVRMVLAGQVQRELVGLINRFGPLAVGMTGEDADTITAVRHVPWIDGEPVDVGRVGDVTRVNTGALESLLADGRIPVVSPLARSAEDGLVYNVNADTAAAALATALRAEALVMLTDVAGLYAGWPHSDEVIERLTACELEKLLPELSDGMVPKMTGCLNAVRGGVGAARVIDGRVPHSVLLQMFTDEGVGTVIVPDPDEAEILR</sequence>
<comment type="similarity">
    <text evidence="10">Belongs to the acetylglutamate kinase family. ArgB subfamily.</text>
</comment>
<evidence type="ECO:0000256" key="5">
    <source>
        <dbReference type="ARBA" id="ARBA00022679"/>
    </source>
</evidence>
<dbReference type="PRINTS" id="PR00474">
    <property type="entry name" value="GLU5KINASE"/>
</dbReference>
<dbReference type="FunFam" id="3.40.1160.10:FF:000015">
    <property type="entry name" value="Acetylglutamate kinase"/>
    <property type="match status" value="1"/>
</dbReference>
<dbReference type="GO" id="GO:0003991">
    <property type="term" value="F:acetylglutamate kinase activity"/>
    <property type="evidence" value="ECO:0007669"/>
    <property type="project" value="UniProtKB-UniRule"/>
</dbReference>
<evidence type="ECO:0000256" key="3">
    <source>
        <dbReference type="ARBA" id="ARBA00022571"/>
    </source>
</evidence>
<accession>A0AB39YL36</accession>
<evidence type="ECO:0000256" key="2">
    <source>
        <dbReference type="ARBA" id="ARBA00022490"/>
    </source>
</evidence>
<dbReference type="Pfam" id="PF00696">
    <property type="entry name" value="AA_kinase"/>
    <property type="match status" value="1"/>
</dbReference>
<name>A0AB39YL36_9ACTN</name>
<protein>
    <recommendedName>
        <fullName evidence="10">Acetylglutamate kinase</fullName>
        <ecNumber evidence="10">2.7.2.8</ecNumber>
    </recommendedName>
    <alternativeName>
        <fullName evidence="10">N-acetyl-L-glutamate 5-phosphotransferase</fullName>
    </alternativeName>
    <alternativeName>
        <fullName evidence="10">NAG kinase</fullName>
        <shortName evidence="10">NAGK</shortName>
    </alternativeName>
</protein>
<dbReference type="GO" id="GO:0042450">
    <property type="term" value="P:L-arginine biosynthetic process via ornithine"/>
    <property type="evidence" value="ECO:0007669"/>
    <property type="project" value="UniProtKB-UniRule"/>
</dbReference>
<dbReference type="GO" id="GO:0005737">
    <property type="term" value="C:cytoplasm"/>
    <property type="evidence" value="ECO:0007669"/>
    <property type="project" value="UniProtKB-SubCell"/>
</dbReference>
<dbReference type="NCBIfam" id="TIGR00761">
    <property type="entry name" value="argB"/>
    <property type="match status" value="1"/>
</dbReference>
<evidence type="ECO:0000256" key="7">
    <source>
        <dbReference type="ARBA" id="ARBA00022777"/>
    </source>
</evidence>
<dbReference type="Gene3D" id="3.40.1160.10">
    <property type="entry name" value="Acetylglutamate kinase-like"/>
    <property type="match status" value="1"/>
</dbReference>
<feature type="binding site" evidence="10">
    <location>
        <begin position="68"/>
        <end position="69"/>
    </location>
    <ligand>
        <name>substrate</name>
    </ligand>
</feature>
<comment type="function">
    <text evidence="10">Catalyzes the ATP-dependent phosphorylation of N-acetyl-L-glutamate.</text>
</comment>
<evidence type="ECO:0000256" key="1">
    <source>
        <dbReference type="ARBA" id="ARBA00004828"/>
    </source>
</evidence>
<evidence type="ECO:0000256" key="8">
    <source>
        <dbReference type="ARBA" id="ARBA00022840"/>
    </source>
</evidence>
<feature type="binding site" evidence="10">
    <location>
        <position position="190"/>
    </location>
    <ligand>
        <name>substrate</name>
    </ligand>
</feature>
<dbReference type="PIRSF" id="PIRSF000728">
    <property type="entry name" value="NAGK"/>
    <property type="match status" value="1"/>
</dbReference>
<dbReference type="PANTHER" id="PTHR23342">
    <property type="entry name" value="N-ACETYLGLUTAMATE SYNTHASE"/>
    <property type="match status" value="1"/>
</dbReference>
<dbReference type="RefSeq" id="WP_369780503.1">
    <property type="nucleotide sequence ID" value="NZ_CP165728.1"/>
</dbReference>
<keyword evidence="8 10" id="KW-0067">ATP-binding</keyword>
<evidence type="ECO:0000256" key="6">
    <source>
        <dbReference type="ARBA" id="ARBA00022741"/>
    </source>
</evidence>
<evidence type="ECO:0000259" key="11">
    <source>
        <dbReference type="Pfam" id="PF00696"/>
    </source>
</evidence>
<comment type="subcellular location">
    <subcellularLocation>
        <location evidence="10">Cytoplasm</location>
    </subcellularLocation>
</comment>
<keyword evidence="12" id="KW-0614">Plasmid</keyword>
<dbReference type="EMBL" id="CP165728">
    <property type="protein sequence ID" value="XDV69292.1"/>
    <property type="molecule type" value="Genomic_DNA"/>
</dbReference>
<keyword evidence="3 10" id="KW-0055">Arginine biosynthesis</keyword>
<evidence type="ECO:0000256" key="4">
    <source>
        <dbReference type="ARBA" id="ARBA00022605"/>
    </source>
</evidence>
<evidence type="ECO:0000256" key="9">
    <source>
        <dbReference type="ARBA" id="ARBA00048141"/>
    </source>
</evidence>
<feature type="site" description="Transition state stabilizer" evidence="10">
    <location>
        <position position="33"/>
    </location>
</feature>
<dbReference type="SUPFAM" id="SSF53633">
    <property type="entry name" value="Carbamate kinase-like"/>
    <property type="match status" value="1"/>
</dbReference>
<gene>
    <name evidence="10 12" type="primary">argB</name>
    <name evidence="12" type="ORF">AB5J51_40880</name>
</gene>
<dbReference type="HAMAP" id="MF_00082">
    <property type="entry name" value="ArgB"/>
    <property type="match status" value="1"/>
</dbReference>
<dbReference type="InterPro" id="IPR001048">
    <property type="entry name" value="Asp/Glu/Uridylate_kinase"/>
</dbReference>
<feature type="site" description="Transition state stabilizer" evidence="10">
    <location>
        <position position="251"/>
    </location>
</feature>
<dbReference type="AlphaFoldDB" id="A0AB39YL36"/>
<proteinExistence type="inferred from homology"/>
<keyword evidence="2 10" id="KW-0963">Cytoplasm</keyword>
<keyword evidence="7 10" id="KW-0418">Kinase</keyword>
<keyword evidence="5 10" id="KW-0808">Transferase</keyword>
<dbReference type="PANTHER" id="PTHR23342:SF0">
    <property type="entry name" value="N-ACETYLGLUTAMATE SYNTHASE, MITOCHONDRIAL"/>
    <property type="match status" value="1"/>
</dbReference>
<comment type="pathway">
    <text evidence="1 10">Amino-acid biosynthesis; L-arginine biosynthesis; N(2)-acetyl-L-ornithine from L-glutamate: step 2/4.</text>
</comment>
<organism evidence="12">
    <name type="scientific">Streptomyces sp. R33</name>
    <dbReference type="NCBI Taxonomy" id="3238629"/>
    <lineage>
        <taxon>Bacteria</taxon>
        <taxon>Bacillati</taxon>
        <taxon>Actinomycetota</taxon>
        <taxon>Actinomycetes</taxon>
        <taxon>Kitasatosporales</taxon>
        <taxon>Streptomycetaceae</taxon>
        <taxon>Streptomyces</taxon>
    </lineage>
</organism>
<comment type="catalytic activity">
    <reaction evidence="9 10">
        <text>N-acetyl-L-glutamate + ATP = N-acetyl-L-glutamyl 5-phosphate + ADP</text>
        <dbReference type="Rhea" id="RHEA:14629"/>
        <dbReference type="ChEBI" id="CHEBI:30616"/>
        <dbReference type="ChEBI" id="CHEBI:44337"/>
        <dbReference type="ChEBI" id="CHEBI:57936"/>
        <dbReference type="ChEBI" id="CHEBI:456216"/>
        <dbReference type="EC" id="2.7.2.8"/>
    </reaction>
</comment>